<evidence type="ECO:0000259" key="2">
    <source>
        <dbReference type="Pfam" id="PF19291"/>
    </source>
</evidence>
<organism evidence="3 4">
    <name type="scientific">Gloeothece verrucosa (strain PCC 7822)</name>
    <name type="common">Cyanothece sp. (strain PCC 7822)</name>
    <dbReference type="NCBI Taxonomy" id="497965"/>
    <lineage>
        <taxon>Bacteria</taxon>
        <taxon>Bacillati</taxon>
        <taxon>Cyanobacteriota</taxon>
        <taxon>Cyanophyceae</taxon>
        <taxon>Oscillatoriophycideae</taxon>
        <taxon>Chroococcales</taxon>
        <taxon>Aphanothecaceae</taxon>
        <taxon>Gloeothece</taxon>
        <taxon>Gloeothece verrucosa</taxon>
    </lineage>
</organism>
<proteinExistence type="predicted"/>
<dbReference type="Proteomes" id="UP000008206">
    <property type="component" value="Plasmid Cy782201"/>
</dbReference>
<evidence type="ECO:0000313" key="3">
    <source>
        <dbReference type="EMBL" id="ADN17549.1"/>
    </source>
</evidence>
<dbReference type="GO" id="GO:0005975">
    <property type="term" value="P:carbohydrate metabolic process"/>
    <property type="evidence" value="ECO:0007669"/>
    <property type="project" value="InterPro"/>
</dbReference>
<feature type="domain" description="Trehalase-like N-terminal" evidence="2">
    <location>
        <begin position="18"/>
        <end position="151"/>
    </location>
</feature>
<protein>
    <submittedName>
        <fullName evidence="3">Glycoside hydrolase 15-related protein</fullName>
    </submittedName>
</protein>
<sequence>MDIKLINNTNQKSKLFFSPIEDYGIIGNCHTAALINSQGSIDWLCLPRFDSPSIFARILDLEKGGFWSIQPIEPFESEHKYFDHTNVLKTRFTCSTGCFSLMDFMDITNPEIEQDLAAPGRLIRIVEGIEGAVEIISICTPRPNYGQTIPNFTHLGTEVKFGKFILTAPKELQIDEQNNSLICSFILNAGEQLAFTLMTENDSDLPSLEPATALSSTITFWQNWANQCTYQGPYRDQVIRSTLTLKLMTYEPSGAIVAAPTTSLPETIGGERNWDYRFTWIRDASFTLYALLLAGYFDYQQPFFNWIVRTAKVEKTGIKILYPITAEGQIIEQTLDYLQGYRNSRPVRIGNQAVEQIQMDVYGEVMSALHFAWKAGKYDPSPIWDEVYSMLDWVADHWREPDSGIWEVRGGVRHFVYGKVMSWLALDSGIDIAQTLHLKGDIERWCQERDNIRAEVLEKGWSDKLKAFKQSYEEENLDAANLLLPVFGFIDGRDPRMESTINQTLKYLVKNGLCYRYLNAPEGIKGQESTFVLCTFWLINALILAGRLEEAQQWFETLLAKSTPLGLFAEEIDAETGAHLGNFPQAFSHIGVINVAVSLAHAKQTGTVECHHANAANAAGRGGGGFQCK</sequence>
<dbReference type="Pfam" id="PF19291">
    <property type="entry name" value="TREH_N"/>
    <property type="match status" value="1"/>
</dbReference>
<dbReference type="Gene3D" id="1.50.10.10">
    <property type="match status" value="1"/>
</dbReference>
<dbReference type="InterPro" id="IPR045582">
    <property type="entry name" value="Trehalase-like_N"/>
</dbReference>
<evidence type="ECO:0000259" key="1">
    <source>
        <dbReference type="Pfam" id="PF00723"/>
    </source>
</evidence>
<accession>E0UKR9</accession>
<reference evidence="4" key="1">
    <citation type="journal article" date="2011" name="MBio">
        <title>Novel metabolic attributes of the genus Cyanothece, comprising a group of unicellular nitrogen-fixing Cyanobacteria.</title>
        <authorList>
            <person name="Bandyopadhyay A."/>
            <person name="Elvitigala T."/>
            <person name="Welsh E."/>
            <person name="Stockel J."/>
            <person name="Liberton M."/>
            <person name="Min H."/>
            <person name="Sherman L.A."/>
            <person name="Pakrasi H.B."/>
        </authorList>
    </citation>
    <scope>NUCLEOTIDE SEQUENCE [LARGE SCALE GENOMIC DNA]</scope>
    <source>
        <strain evidence="4">PCC 7822</strain>
        <plasmid evidence="4">Cy782201</plasmid>
    </source>
</reference>
<name>E0UKR9_GLOV7</name>
<keyword evidence="3" id="KW-0614">Plasmid</keyword>
<dbReference type="CAZy" id="GH15">
    <property type="family name" value="Glycoside Hydrolase Family 15"/>
</dbReference>
<geneLocation type="plasmid" evidence="3 4">
    <name>Cy782201</name>
</geneLocation>
<evidence type="ECO:0000313" key="4">
    <source>
        <dbReference type="Proteomes" id="UP000008206"/>
    </source>
</evidence>
<gene>
    <name evidence="3" type="ordered locus">Cyan7822_5686</name>
</gene>
<keyword evidence="3" id="KW-0378">Hydrolase</keyword>
<dbReference type="InterPro" id="IPR011613">
    <property type="entry name" value="GH15-like"/>
</dbReference>
<dbReference type="InterPro" id="IPR012341">
    <property type="entry name" value="6hp_glycosidase-like_sf"/>
</dbReference>
<dbReference type="HOGENOM" id="CLU_010399_2_0_3"/>
<keyword evidence="4" id="KW-1185">Reference proteome</keyword>
<dbReference type="SUPFAM" id="SSF48208">
    <property type="entry name" value="Six-hairpin glycosidases"/>
    <property type="match status" value="1"/>
</dbReference>
<dbReference type="EMBL" id="CP002199">
    <property type="protein sequence ID" value="ADN17549.1"/>
    <property type="molecule type" value="Genomic_DNA"/>
</dbReference>
<dbReference type="RefSeq" id="WP_013334299.1">
    <property type="nucleotide sequence ID" value="NC_014533.1"/>
</dbReference>
<dbReference type="GO" id="GO:0004553">
    <property type="term" value="F:hydrolase activity, hydrolyzing O-glycosyl compounds"/>
    <property type="evidence" value="ECO:0007669"/>
    <property type="project" value="UniProtKB-ARBA"/>
</dbReference>
<dbReference type="PANTHER" id="PTHR31616">
    <property type="entry name" value="TREHALASE"/>
    <property type="match status" value="1"/>
</dbReference>
<dbReference type="KEGG" id="cyj:Cyan7822_5686"/>
<feature type="domain" description="GH15-like" evidence="1">
    <location>
        <begin position="232"/>
        <end position="596"/>
    </location>
</feature>
<dbReference type="PANTHER" id="PTHR31616:SF0">
    <property type="entry name" value="GLUCAN 1,4-ALPHA-GLUCOSIDASE"/>
    <property type="match status" value="1"/>
</dbReference>
<dbReference type="Pfam" id="PF00723">
    <property type="entry name" value="Glyco_hydro_15"/>
    <property type="match status" value="1"/>
</dbReference>
<dbReference type="OrthoDB" id="3902805at2"/>
<dbReference type="InterPro" id="IPR008928">
    <property type="entry name" value="6-hairpin_glycosidase_sf"/>
</dbReference>
<dbReference type="AlphaFoldDB" id="E0UKR9"/>